<dbReference type="Proteomes" id="UP000676601">
    <property type="component" value="Unassembled WGS sequence"/>
</dbReference>
<dbReference type="SFLD" id="SFLDG01135">
    <property type="entry name" value="C1.5.6:_HAD__Beta-PGM__Phospha"/>
    <property type="match status" value="1"/>
</dbReference>
<dbReference type="SFLD" id="SFLDS00003">
    <property type="entry name" value="Haloacid_Dehalogenase"/>
    <property type="match status" value="1"/>
</dbReference>
<dbReference type="PANTHER" id="PTHR43434:SF1">
    <property type="entry name" value="PHOSPHOGLYCOLATE PHOSPHATASE"/>
    <property type="match status" value="1"/>
</dbReference>
<protein>
    <recommendedName>
        <fullName evidence="3">Pyrophosphatase PpaX</fullName>
    </recommendedName>
</protein>
<dbReference type="InterPro" id="IPR006439">
    <property type="entry name" value="HAD-SF_hydro_IA"/>
</dbReference>
<dbReference type="PANTHER" id="PTHR43434">
    <property type="entry name" value="PHOSPHOGLYCOLATE PHOSPHATASE"/>
    <property type="match status" value="1"/>
</dbReference>
<proteinExistence type="predicted"/>
<dbReference type="NCBIfam" id="TIGR01509">
    <property type="entry name" value="HAD-SF-IA-v3"/>
    <property type="match status" value="1"/>
</dbReference>
<dbReference type="Pfam" id="PF13419">
    <property type="entry name" value="HAD_2"/>
    <property type="match status" value="1"/>
</dbReference>
<dbReference type="EMBL" id="BORU01000003">
    <property type="protein sequence ID" value="GIO57001.1"/>
    <property type="molecule type" value="Genomic_DNA"/>
</dbReference>
<dbReference type="NCBIfam" id="TIGR01662">
    <property type="entry name" value="HAD-SF-IIIA"/>
    <property type="match status" value="1"/>
</dbReference>
<comment type="caution">
    <text evidence="1">The sequence shown here is derived from an EMBL/GenBank/DDBJ whole genome shotgun (WGS) entry which is preliminary data.</text>
</comment>
<dbReference type="SFLD" id="SFLDG01129">
    <property type="entry name" value="C1.5:_HAD__Beta-PGM__Phosphata"/>
    <property type="match status" value="1"/>
</dbReference>
<accession>A0ABQ4LKE9</accession>
<evidence type="ECO:0008006" key="3">
    <source>
        <dbReference type="Google" id="ProtNLM"/>
    </source>
</evidence>
<dbReference type="NCBIfam" id="TIGR01549">
    <property type="entry name" value="HAD-SF-IA-v1"/>
    <property type="match status" value="1"/>
</dbReference>
<dbReference type="InterPro" id="IPR050155">
    <property type="entry name" value="HAD-like_hydrolase_sf"/>
</dbReference>
<dbReference type="InterPro" id="IPR036412">
    <property type="entry name" value="HAD-like_sf"/>
</dbReference>
<keyword evidence="2" id="KW-1185">Reference proteome</keyword>
<dbReference type="InterPro" id="IPR006549">
    <property type="entry name" value="HAD-SF_hydro_IIIA"/>
</dbReference>
<dbReference type="Gene3D" id="3.40.50.1000">
    <property type="entry name" value="HAD superfamily/HAD-like"/>
    <property type="match status" value="1"/>
</dbReference>
<name>A0ABQ4LKE9_9BACL</name>
<dbReference type="InterPro" id="IPR023198">
    <property type="entry name" value="PGP-like_dom2"/>
</dbReference>
<gene>
    <name evidence="1" type="ORF">J21TS7_53190</name>
</gene>
<sequence>MVALLIRVVLWDLDGTIQDSDSLAKEGTRYGFKQVLGREPTDDEFSQLVGRPVPVVYKEWFDDNLAKQILDTGTRYYQERAEQILCYPDVPELLDELKQRGYRMGIVSSKRRFHVLKELQNKSLDILFDVIVAQEDTLQHKPHPDPLVLAASHFNSLPENCLYIGDQPSDIRAAHAARMRSIAALWGDGNYERLKPICPTMFAHTPMDVLNFLPNIHMKLI</sequence>
<evidence type="ECO:0000313" key="2">
    <source>
        <dbReference type="Proteomes" id="UP000676601"/>
    </source>
</evidence>
<dbReference type="InterPro" id="IPR041492">
    <property type="entry name" value="HAD_2"/>
</dbReference>
<organism evidence="1 2">
    <name type="scientific">Paenibacillus cineris</name>
    <dbReference type="NCBI Taxonomy" id="237530"/>
    <lineage>
        <taxon>Bacteria</taxon>
        <taxon>Bacillati</taxon>
        <taxon>Bacillota</taxon>
        <taxon>Bacilli</taxon>
        <taxon>Bacillales</taxon>
        <taxon>Paenibacillaceae</taxon>
        <taxon>Paenibacillus</taxon>
    </lineage>
</organism>
<dbReference type="PRINTS" id="PR00413">
    <property type="entry name" value="HADHALOGNASE"/>
</dbReference>
<dbReference type="SUPFAM" id="SSF56784">
    <property type="entry name" value="HAD-like"/>
    <property type="match status" value="1"/>
</dbReference>
<dbReference type="Gene3D" id="1.10.150.240">
    <property type="entry name" value="Putative phosphatase, domain 2"/>
    <property type="match status" value="1"/>
</dbReference>
<reference evidence="1 2" key="1">
    <citation type="submission" date="2021-03" db="EMBL/GenBank/DDBJ databases">
        <title>Antimicrobial resistance genes in bacteria isolated from Japanese honey, and their potential for conferring macrolide and lincosamide resistance in the American foulbrood pathogen Paenibacillus larvae.</title>
        <authorList>
            <person name="Okamoto M."/>
            <person name="Kumagai M."/>
            <person name="Kanamori H."/>
            <person name="Takamatsu D."/>
        </authorList>
    </citation>
    <scope>NUCLEOTIDE SEQUENCE [LARGE SCALE GENOMIC DNA]</scope>
    <source>
        <strain evidence="1 2">J21TS7</strain>
    </source>
</reference>
<evidence type="ECO:0000313" key="1">
    <source>
        <dbReference type="EMBL" id="GIO57001.1"/>
    </source>
</evidence>
<dbReference type="InterPro" id="IPR023214">
    <property type="entry name" value="HAD_sf"/>
</dbReference>